<evidence type="ECO:0000313" key="5">
    <source>
        <dbReference type="Proteomes" id="UP000032611"/>
    </source>
</evidence>
<keyword evidence="5" id="KW-1185">Reference proteome</keyword>
<dbReference type="PROSITE" id="PS51318">
    <property type="entry name" value="TAT"/>
    <property type="match status" value="1"/>
</dbReference>
<dbReference type="EMBL" id="CP010803">
    <property type="protein sequence ID" value="AJY47318.1"/>
    <property type="molecule type" value="Genomic_DNA"/>
</dbReference>
<comment type="subcellular location">
    <subcellularLocation>
        <location evidence="1">Periplasm</location>
    </subcellularLocation>
</comment>
<evidence type="ECO:0000256" key="2">
    <source>
        <dbReference type="ARBA" id="ARBA00007639"/>
    </source>
</evidence>
<protein>
    <recommendedName>
        <fullName evidence="3">Periplasmic binding protein domain-containing protein</fullName>
    </recommendedName>
</protein>
<proteinExistence type="inferred from homology"/>
<dbReference type="InterPro" id="IPR025997">
    <property type="entry name" value="SBP_2_dom"/>
</dbReference>
<dbReference type="Pfam" id="PF13407">
    <property type="entry name" value="Peripla_BP_4"/>
    <property type="match status" value="1"/>
</dbReference>
<feature type="domain" description="Periplasmic binding protein" evidence="3">
    <location>
        <begin position="38"/>
        <end position="294"/>
    </location>
</feature>
<sequence length="336" mass="35722">MRRREFLSWTGLAGGALGFSALGIPLGTAHAATEYTMVAIPKLRSPWFNRFEVGVKKAGKDFGVDAYQQAPESADEALQVRLINDAVNQGIDGLLVVPNDANSLVPAFKRAQAQGIPVITHESPQQPDADFDIEMIDNLAFGAKAMDLLASAIGPDGGKIAIFVGSLTVPAHQIWSKGALDRAAEAYPNIVQLGDRYPVSEDQAQSRQTALDIITANPDIKGFLCFGSQGAPGAAQAIEERGLSGKVAAVGTTSPQQAAQYVKRGSMTGSVLWDPAEAAYGMVFIAKTILEGNKDQITADFDIPTLGKPAKLDGNTLIYDRPLVVTADNIDDYMTF</sequence>
<dbReference type="AlphaFoldDB" id="A0A0D5LVA6"/>
<dbReference type="STRING" id="1486262.TM49_19250"/>
<evidence type="ECO:0000259" key="3">
    <source>
        <dbReference type="Pfam" id="PF13407"/>
    </source>
</evidence>
<dbReference type="SUPFAM" id="SSF53822">
    <property type="entry name" value="Periplasmic binding protein-like I"/>
    <property type="match status" value="1"/>
</dbReference>
<evidence type="ECO:0000313" key="4">
    <source>
        <dbReference type="EMBL" id="AJY47318.1"/>
    </source>
</evidence>
<comment type="similarity">
    <text evidence="2">Belongs to the bacterial solute-binding protein 2 family.</text>
</comment>
<dbReference type="HOGENOM" id="CLU_037628_3_0_5"/>
<dbReference type="InterPro" id="IPR050555">
    <property type="entry name" value="Bact_Solute-Bind_Prot2"/>
</dbReference>
<organism evidence="4 5">
    <name type="scientific">Martelella endophytica</name>
    <dbReference type="NCBI Taxonomy" id="1486262"/>
    <lineage>
        <taxon>Bacteria</taxon>
        <taxon>Pseudomonadati</taxon>
        <taxon>Pseudomonadota</taxon>
        <taxon>Alphaproteobacteria</taxon>
        <taxon>Hyphomicrobiales</taxon>
        <taxon>Aurantimonadaceae</taxon>
        <taxon>Martelella</taxon>
    </lineage>
</organism>
<dbReference type="GO" id="GO:0030288">
    <property type="term" value="C:outer membrane-bounded periplasmic space"/>
    <property type="evidence" value="ECO:0007669"/>
    <property type="project" value="TreeGrafter"/>
</dbReference>
<dbReference type="Gene3D" id="3.40.50.2300">
    <property type="match status" value="2"/>
</dbReference>
<dbReference type="PANTHER" id="PTHR30036:SF7">
    <property type="entry name" value="ABC TRANSPORTER PERIPLASMIC-BINDING PROTEIN YPHF"/>
    <property type="match status" value="1"/>
</dbReference>
<dbReference type="PATRIC" id="fig|1486262.3.peg.3984"/>
<dbReference type="InterPro" id="IPR028082">
    <property type="entry name" value="Peripla_BP_I"/>
</dbReference>
<evidence type="ECO:0000256" key="1">
    <source>
        <dbReference type="ARBA" id="ARBA00004418"/>
    </source>
</evidence>
<dbReference type="CDD" id="cd20002">
    <property type="entry name" value="PBP1_LsrB_Quorum_Sensing-like"/>
    <property type="match status" value="1"/>
</dbReference>
<dbReference type="PANTHER" id="PTHR30036">
    <property type="entry name" value="D-XYLOSE-BINDING PERIPLASMIC PROTEIN"/>
    <property type="match status" value="1"/>
</dbReference>
<gene>
    <name evidence="4" type="ORF">TM49_19250</name>
</gene>
<reference evidence="4 5" key="1">
    <citation type="journal article" date="2015" name="Genome Announc.">
        <title>Complete genome sequence of Martelella endophytica YC6887, which has antifungal activity associated with a halophyte.</title>
        <authorList>
            <person name="Khan A."/>
            <person name="Khan H."/>
            <person name="Chung E.J."/>
            <person name="Hossain M.T."/>
            <person name="Chung Y.R."/>
        </authorList>
    </citation>
    <scope>NUCLEOTIDE SEQUENCE [LARGE SCALE GENOMIC DNA]</scope>
    <source>
        <strain evidence="4">YC6887</strain>
    </source>
</reference>
<dbReference type="GO" id="GO:0030246">
    <property type="term" value="F:carbohydrate binding"/>
    <property type="evidence" value="ECO:0007669"/>
    <property type="project" value="TreeGrafter"/>
</dbReference>
<accession>A0A0D5LVA6</accession>
<name>A0A0D5LVA6_MAREN</name>
<dbReference type="RefSeq" id="WP_052699949.1">
    <property type="nucleotide sequence ID" value="NZ_CP010803.1"/>
</dbReference>
<dbReference type="KEGG" id="mey:TM49_19250"/>
<dbReference type="OrthoDB" id="9781890at2"/>
<dbReference type="Proteomes" id="UP000032611">
    <property type="component" value="Chromosome"/>
</dbReference>
<dbReference type="InterPro" id="IPR006311">
    <property type="entry name" value="TAT_signal"/>
</dbReference>